<name>A0A2N7S2C4_9MICC</name>
<evidence type="ECO:0000313" key="3">
    <source>
        <dbReference type="EMBL" id="TFH56517.1"/>
    </source>
</evidence>
<evidence type="ECO:0000256" key="1">
    <source>
        <dbReference type="SAM" id="Phobius"/>
    </source>
</evidence>
<evidence type="ECO:0000313" key="2">
    <source>
        <dbReference type="EMBL" id="PMQ20280.1"/>
    </source>
</evidence>
<reference evidence="2 4" key="1">
    <citation type="journal article" date="2017" name="Elife">
        <title>Extensive horizontal gene transfer in cheese-associated bacteria.</title>
        <authorList>
            <person name="Bonham K.S."/>
            <person name="Wolfe B.E."/>
            <person name="Dutton R.J."/>
        </authorList>
    </citation>
    <scope>NUCLEOTIDE SEQUENCE [LARGE SCALE GENOMIC DNA]</scope>
    <source>
        <strain evidence="2 4">JB182</strain>
    </source>
</reference>
<dbReference type="InterPro" id="IPR031596">
    <property type="entry name" value="MaAIMP_sms"/>
</dbReference>
<dbReference type="Proteomes" id="UP000235739">
    <property type="component" value="Unassembled WGS sequence"/>
</dbReference>
<feature type="transmembrane region" description="Helical" evidence="1">
    <location>
        <begin position="6"/>
        <end position="27"/>
    </location>
</feature>
<comment type="caution">
    <text evidence="2">The sequence shown here is derived from an EMBL/GenBank/DDBJ whole genome shotgun (WGS) entry which is preliminary data.</text>
</comment>
<keyword evidence="1" id="KW-0812">Transmembrane</keyword>
<dbReference type="NCBIfam" id="NF033493">
    <property type="entry name" value="MetS_like_NSS"/>
    <property type="match status" value="1"/>
</dbReference>
<dbReference type="EMBL" id="SPDS01000001">
    <property type="protein sequence ID" value="TFH56517.1"/>
    <property type="molecule type" value="Genomic_DNA"/>
</dbReference>
<protein>
    <submittedName>
        <fullName evidence="3">Methionine/alanine import family NSS transporter small subunit</fullName>
    </submittedName>
    <submittedName>
        <fullName evidence="2">Putative methionine/alanine importer small subunit</fullName>
    </submittedName>
</protein>
<gene>
    <name evidence="2" type="ORF">CIK84_01255</name>
    <name evidence="3" type="ORF">EXY26_05630</name>
</gene>
<reference evidence="3 5" key="2">
    <citation type="submission" date="2019-03" db="EMBL/GenBank/DDBJ databases">
        <title>Glutamicibacter sp. LJH19 genome.</title>
        <authorList>
            <person name="Sinai Borker S."/>
            <person name="Kumar R."/>
        </authorList>
    </citation>
    <scope>NUCLEOTIDE SEQUENCE [LARGE SCALE GENOMIC DNA]</scope>
    <source>
        <strain evidence="3 5">LJH19</strain>
    </source>
</reference>
<keyword evidence="1" id="KW-0472">Membrane</keyword>
<sequence>MSAIAIVFMIISMLTIWGGLAVALISLNRHPEKHDDDVIEPAGSAGN</sequence>
<evidence type="ECO:0000313" key="4">
    <source>
        <dbReference type="Proteomes" id="UP000235739"/>
    </source>
</evidence>
<accession>A0A2N7S2C4</accession>
<dbReference type="Pfam" id="PF16951">
    <property type="entry name" value="MaAIMP_sms"/>
    <property type="match status" value="1"/>
</dbReference>
<organism evidence="2 4">
    <name type="scientific">Glutamicibacter arilaitensis</name>
    <dbReference type="NCBI Taxonomy" id="256701"/>
    <lineage>
        <taxon>Bacteria</taxon>
        <taxon>Bacillati</taxon>
        <taxon>Actinomycetota</taxon>
        <taxon>Actinomycetes</taxon>
        <taxon>Micrococcales</taxon>
        <taxon>Micrococcaceae</taxon>
        <taxon>Glutamicibacter</taxon>
    </lineage>
</organism>
<dbReference type="Proteomes" id="UP000297638">
    <property type="component" value="Unassembled WGS sequence"/>
</dbReference>
<proteinExistence type="predicted"/>
<evidence type="ECO:0000313" key="5">
    <source>
        <dbReference type="Proteomes" id="UP000297638"/>
    </source>
</evidence>
<dbReference type="GeneID" id="303187087"/>
<dbReference type="EMBL" id="PNQX01000001">
    <property type="protein sequence ID" value="PMQ20280.1"/>
    <property type="molecule type" value="Genomic_DNA"/>
</dbReference>
<keyword evidence="1" id="KW-1133">Transmembrane helix</keyword>
<dbReference type="AlphaFoldDB" id="A0A2N7S2C4"/>
<dbReference type="RefSeq" id="WP_013349747.1">
    <property type="nucleotide sequence ID" value="NZ_JABUYH010000002.1"/>
</dbReference>